<protein>
    <submittedName>
        <fullName evidence="1">Uncharacterized protein</fullName>
    </submittedName>
</protein>
<accession>A0A2M6UH40</accession>
<evidence type="ECO:0000313" key="1">
    <source>
        <dbReference type="EMBL" id="PIT03930.1"/>
    </source>
</evidence>
<sequence length="182" mass="20284">MGAKEVQAAIKNALGAVFPRDLVKSEWSVRSDATDDVFGRTLYAPRLDIAVGPFNVTRERKDADLESIDRYGQHPLLLHLRNEVTRQNHGGFYYNPNPRCLLAIELEYSTSSKHILGGITNASLLGSIGVMIGPAAYINKIQRICAYAAKLREIEKAHDDMFANIVCFPDTQFLELLNAAHR</sequence>
<dbReference type="Proteomes" id="UP000228930">
    <property type="component" value="Unassembled WGS sequence"/>
</dbReference>
<comment type="caution">
    <text evidence="1">The sequence shown here is derived from an EMBL/GenBank/DDBJ whole genome shotgun (WGS) entry which is preliminary data.</text>
</comment>
<keyword evidence="2" id="KW-1185">Reference proteome</keyword>
<organism evidence="1 2">
    <name type="scientific">Bradyrhizobium nitroreducens</name>
    <dbReference type="NCBI Taxonomy" id="709803"/>
    <lineage>
        <taxon>Bacteria</taxon>
        <taxon>Pseudomonadati</taxon>
        <taxon>Pseudomonadota</taxon>
        <taxon>Alphaproteobacteria</taxon>
        <taxon>Hyphomicrobiales</taxon>
        <taxon>Nitrobacteraceae</taxon>
        <taxon>Bradyrhizobium</taxon>
    </lineage>
</organism>
<dbReference type="RefSeq" id="WP_100179062.1">
    <property type="nucleotide sequence ID" value="NZ_LFJC01000003.1"/>
</dbReference>
<evidence type="ECO:0000313" key="2">
    <source>
        <dbReference type="Proteomes" id="UP000228930"/>
    </source>
</evidence>
<proteinExistence type="predicted"/>
<name>A0A2M6UH40_9BRAD</name>
<reference evidence="1 2" key="1">
    <citation type="submission" date="2015-06" db="EMBL/GenBank/DDBJ databases">
        <title>Comparative genome analysis of nirS-carrying Bradyrhizobium sp. strains.</title>
        <authorList>
            <person name="Ishii S."/>
            <person name="Jang J."/>
            <person name="Nishizawa T."/>
            <person name="Senoo K."/>
        </authorList>
    </citation>
    <scope>NUCLEOTIDE SEQUENCE [LARGE SCALE GENOMIC DNA]</scope>
    <source>
        <strain evidence="1 2">TSA1</strain>
    </source>
</reference>
<dbReference type="AlphaFoldDB" id="A0A2M6UH40"/>
<dbReference type="EMBL" id="LFJC01000003">
    <property type="protein sequence ID" value="PIT03930.1"/>
    <property type="molecule type" value="Genomic_DNA"/>
</dbReference>
<gene>
    <name evidence="1" type="ORF">TSA1_26530</name>
</gene>